<dbReference type="Pfam" id="PF01547">
    <property type="entry name" value="SBP_bac_1"/>
    <property type="match status" value="1"/>
</dbReference>
<dbReference type="GO" id="GO:0042956">
    <property type="term" value="P:maltodextrin transmembrane transport"/>
    <property type="evidence" value="ECO:0007669"/>
    <property type="project" value="TreeGrafter"/>
</dbReference>
<evidence type="ECO:0000256" key="4">
    <source>
        <dbReference type="SAM" id="Phobius"/>
    </source>
</evidence>
<evidence type="ECO:0000256" key="3">
    <source>
        <dbReference type="ARBA" id="ARBA00022729"/>
    </source>
</evidence>
<reference evidence="5 6" key="1">
    <citation type="journal article" date="2016" name="Nat. Commun.">
        <title>Thousands of microbial genomes shed light on interconnected biogeochemical processes in an aquifer system.</title>
        <authorList>
            <person name="Anantharaman K."/>
            <person name="Brown C.T."/>
            <person name="Hug L.A."/>
            <person name="Sharon I."/>
            <person name="Castelle C.J."/>
            <person name="Probst A.J."/>
            <person name="Thomas B.C."/>
            <person name="Singh A."/>
            <person name="Wilkins M.J."/>
            <person name="Karaoz U."/>
            <person name="Brodie E.L."/>
            <person name="Williams K.H."/>
            <person name="Hubbard S.S."/>
            <person name="Banfield J.F."/>
        </authorList>
    </citation>
    <scope>NUCLEOTIDE SEQUENCE [LARGE SCALE GENOMIC DNA]</scope>
</reference>
<keyword evidence="4" id="KW-0472">Membrane</keyword>
<accession>A0A1F4Y2Y6</accession>
<keyword evidence="4" id="KW-1133">Transmembrane helix</keyword>
<dbReference type="AlphaFoldDB" id="A0A1F4Y2Y6"/>
<dbReference type="GO" id="GO:0055052">
    <property type="term" value="C:ATP-binding cassette (ABC) transporter complex, substrate-binding subunit-containing"/>
    <property type="evidence" value="ECO:0007669"/>
    <property type="project" value="TreeGrafter"/>
</dbReference>
<evidence type="ECO:0000313" key="6">
    <source>
        <dbReference type="Proteomes" id="UP000176568"/>
    </source>
</evidence>
<dbReference type="SUPFAM" id="SSF53850">
    <property type="entry name" value="Periplasmic binding protein-like II"/>
    <property type="match status" value="1"/>
</dbReference>
<keyword evidence="2" id="KW-0813">Transport</keyword>
<dbReference type="EMBL" id="MEXB01000009">
    <property type="protein sequence ID" value="OGC88309.1"/>
    <property type="molecule type" value="Genomic_DNA"/>
</dbReference>
<dbReference type="Gene3D" id="3.40.190.10">
    <property type="entry name" value="Periplasmic binding protein-like II"/>
    <property type="match status" value="1"/>
</dbReference>
<proteinExistence type="inferred from homology"/>
<dbReference type="GO" id="GO:1901982">
    <property type="term" value="F:maltose binding"/>
    <property type="evidence" value="ECO:0007669"/>
    <property type="project" value="TreeGrafter"/>
</dbReference>
<dbReference type="InterPro" id="IPR006059">
    <property type="entry name" value="SBP"/>
</dbReference>
<evidence type="ECO:0008006" key="7">
    <source>
        <dbReference type="Google" id="ProtNLM"/>
    </source>
</evidence>
<name>A0A1F4Y2Y6_9BACT</name>
<comment type="similarity">
    <text evidence="1">Belongs to the bacterial solute-binding protein 1 family.</text>
</comment>
<sequence>MTTFQIVFTAMFVIFIGLGVLSFSLYTANNNNIGSVVVWGTADQGKMVNFLNALNQQDRSFQAVSYVQKSESTYTNEVINAMASGIGPDIILISQDQIGIFADKINTIPYNIVPQSSFVSSYVDEARLFLTSQGTLAFPFLIDPLVMYWNRDIFQTAGIAQPPQYWNDVVTQAQKLSLLDPAKNLKRSAIALGGWNNVDHAKEILSMLFIQAGDLLVVRDNSTDLLRSVFGANSPGATENPASSALQFYTEFGNPSKTDYSWNRALPRSQEAFTGGTLAMYLGFASEYADISTRNPNLRFGVATVPQIQSNTTYVTYGALTGLAIPRTSQNQQGALAIAQKMTNQTGIGLAFPIFGGAPVRLDLSVDTTGNAAYATFYQSALIARGWLDPNPTETDDIFSTMVNDVISNKSQAGPAVQDAAHELQTLAPGILQ</sequence>
<evidence type="ECO:0000256" key="2">
    <source>
        <dbReference type="ARBA" id="ARBA00022448"/>
    </source>
</evidence>
<dbReference type="PANTHER" id="PTHR30061">
    <property type="entry name" value="MALTOSE-BINDING PERIPLASMIC PROTEIN"/>
    <property type="match status" value="1"/>
</dbReference>
<dbReference type="Proteomes" id="UP000176568">
    <property type="component" value="Unassembled WGS sequence"/>
</dbReference>
<protein>
    <recommendedName>
        <fullName evidence="7">ABC transporter substrate-binding protein</fullName>
    </recommendedName>
</protein>
<keyword evidence="4" id="KW-0812">Transmembrane</keyword>
<gene>
    <name evidence="5" type="ORF">A2419_00400</name>
</gene>
<evidence type="ECO:0000256" key="1">
    <source>
        <dbReference type="ARBA" id="ARBA00008520"/>
    </source>
</evidence>
<dbReference type="GO" id="GO:0015768">
    <property type="term" value="P:maltose transport"/>
    <property type="evidence" value="ECO:0007669"/>
    <property type="project" value="TreeGrafter"/>
</dbReference>
<dbReference type="PANTHER" id="PTHR30061:SF50">
    <property type="entry name" value="MALTOSE_MALTODEXTRIN-BINDING PERIPLASMIC PROTEIN"/>
    <property type="match status" value="1"/>
</dbReference>
<feature type="transmembrane region" description="Helical" evidence="4">
    <location>
        <begin position="7"/>
        <end position="26"/>
    </location>
</feature>
<organism evidence="5 6">
    <name type="scientific">Candidatus Adlerbacteria bacterium RIFOXYC1_FULL_48_26</name>
    <dbReference type="NCBI Taxonomy" id="1797247"/>
    <lineage>
        <taxon>Bacteria</taxon>
        <taxon>Candidatus Adleribacteriota</taxon>
    </lineage>
</organism>
<evidence type="ECO:0000313" key="5">
    <source>
        <dbReference type="EMBL" id="OGC88309.1"/>
    </source>
</evidence>
<keyword evidence="3" id="KW-0732">Signal</keyword>
<comment type="caution">
    <text evidence="5">The sequence shown here is derived from an EMBL/GenBank/DDBJ whole genome shotgun (WGS) entry which is preliminary data.</text>
</comment>
<dbReference type="STRING" id="1797247.A2419_00400"/>